<dbReference type="Proteomes" id="UP001519460">
    <property type="component" value="Unassembled WGS sequence"/>
</dbReference>
<organism evidence="1 2">
    <name type="scientific">Batillaria attramentaria</name>
    <dbReference type="NCBI Taxonomy" id="370345"/>
    <lineage>
        <taxon>Eukaryota</taxon>
        <taxon>Metazoa</taxon>
        <taxon>Spiralia</taxon>
        <taxon>Lophotrochozoa</taxon>
        <taxon>Mollusca</taxon>
        <taxon>Gastropoda</taxon>
        <taxon>Caenogastropoda</taxon>
        <taxon>Sorbeoconcha</taxon>
        <taxon>Cerithioidea</taxon>
        <taxon>Batillariidae</taxon>
        <taxon>Batillaria</taxon>
    </lineage>
</organism>
<comment type="caution">
    <text evidence="1">The sequence shown here is derived from an EMBL/GenBank/DDBJ whole genome shotgun (WGS) entry which is preliminary data.</text>
</comment>
<keyword evidence="2" id="KW-1185">Reference proteome</keyword>
<accession>A0ABD0L4W8</accession>
<gene>
    <name evidence="1" type="ORF">BaRGS_00014441</name>
</gene>
<evidence type="ECO:0000313" key="1">
    <source>
        <dbReference type="EMBL" id="KAK7494338.1"/>
    </source>
</evidence>
<protein>
    <submittedName>
        <fullName evidence="1">Uncharacterized protein</fullName>
    </submittedName>
</protein>
<proteinExistence type="predicted"/>
<dbReference type="AlphaFoldDB" id="A0ABD0L4W8"/>
<reference evidence="1 2" key="1">
    <citation type="journal article" date="2023" name="Sci. Data">
        <title>Genome assembly of the Korean intertidal mud-creeper Batillaria attramentaria.</title>
        <authorList>
            <person name="Patra A.K."/>
            <person name="Ho P.T."/>
            <person name="Jun S."/>
            <person name="Lee S.J."/>
            <person name="Kim Y."/>
            <person name="Won Y.J."/>
        </authorList>
    </citation>
    <scope>NUCLEOTIDE SEQUENCE [LARGE SCALE GENOMIC DNA]</scope>
    <source>
        <strain evidence="1">Wonlab-2016</strain>
    </source>
</reference>
<evidence type="ECO:0000313" key="2">
    <source>
        <dbReference type="Proteomes" id="UP001519460"/>
    </source>
</evidence>
<dbReference type="EMBL" id="JACVVK020000084">
    <property type="protein sequence ID" value="KAK7494338.1"/>
    <property type="molecule type" value="Genomic_DNA"/>
</dbReference>
<name>A0ABD0L4W8_9CAEN</name>
<sequence>MVICGARGRLSEYHSRLTAQATKQACTHMVLNNRPNVWTTSLHADHIKKMRSGNKCMHKYAKFATRFRSLRICNWADHSRQFEHFHAEHSCQCHFLGQSHFRRKPKPLLLRFCYQRSSGISIAETPLTDASPLRHAGLIVAASLRIDRHLNGHAPCHVNQCQLQTGRDIGHVSTVHGV</sequence>